<gene>
    <name evidence="1" type="ORF">UV73_C0001G0201</name>
</gene>
<dbReference type="EMBL" id="LCFP01000001">
    <property type="protein sequence ID" value="KKS98680.1"/>
    <property type="molecule type" value="Genomic_DNA"/>
</dbReference>
<name>A0A0G1DLF5_9BACT</name>
<dbReference type="STRING" id="1618443.UV73_C0001G0201"/>
<dbReference type="Gene3D" id="3.40.960.10">
    <property type="entry name" value="VSR Endonuclease"/>
    <property type="match status" value="1"/>
</dbReference>
<protein>
    <recommendedName>
        <fullName evidence="3">DUF559 domain-containing protein</fullName>
    </recommendedName>
</protein>
<sequence>MNHLHSTPQAEKLFNELKRLGVNAEYEYSDGHKHVDIAILDAQIYIEVDGMHHFLDPDQIARDFGRSHYSEIDNFHTIHIPNLIIEKYCFGVAKAISELVRKRTQKPLV</sequence>
<proteinExistence type="predicted"/>
<evidence type="ECO:0000313" key="1">
    <source>
        <dbReference type="EMBL" id="KKS98680.1"/>
    </source>
</evidence>
<reference evidence="1 2" key="1">
    <citation type="journal article" date="2015" name="Nature">
        <title>rRNA introns, odd ribosomes, and small enigmatic genomes across a large radiation of phyla.</title>
        <authorList>
            <person name="Brown C.T."/>
            <person name="Hug L.A."/>
            <person name="Thomas B.C."/>
            <person name="Sharon I."/>
            <person name="Castelle C.J."/>
            <person name="Singh A."/>
            <person name="Wilkins M.J."/>
            <person name="Williams K.H."/>
            <person name="Banfield J.F."/>
        </authorList>
    </citation>
    <scope>NUCLEOTIDE SEQUENCE [LARGE SCALE GENOMIC DNA]</scope>
</reference>
<accession>A0A0G1DLF5</accession>
<organism evidence="1 2">
    <name type="scientific">Candidatus Gottesmanbacteria bacterium GW2011_GWA2_43_14</name>
    <dbReference type="NCBI Taxonomy" id="1618443"/>
    <lineage>
        <taxon>Bacteria</taxon>
        <taxon>Candidatus Gottesmaniibacteriota</taxon>
    </lineage>
</organism>
<comment type="caution">
    <text evidence="1">The sequence shown here is derived from an EMBL/GenBank/DDBJ whole genome shotgun (WGS) entry which is preliminary data.</text>
</comment>
<dbReference type="Proteomes" id="UP000034894">
    <property type="component" value="Unassembled WGS sequence"/>
</dbReference>
<dbReference type="AlphaFoldDB" id="A0A0G1DLF5"/>
<evidence type="ECO:0000313" key="2">
    <source>
        <dbReference type="Proteomes" id="UP000034894"/>
    </source>
</evidence>
<evidence type="ECO:0008006" key="3">
    <source>
        <dbReference type="Google" id="ProtNLM"/>
    </source>
</evidence>